<feature type="domain" description="DNA-PKcs N-terminal" evidence="1">
    <location>
        <begin position="1"/>
        <end position="50"/>
    </location>
</feature>
<protein>
    <recommendedName>
        <fullName evidence="1">DNA-PKcs N-terminal domain-containing protein</fullName>
    </recommendedName>
</protein>
<proteinExistence type="predicted"/>
<dbReference type="Pfam" id="PF20500">
    <property type="entry name" value="DNA-PKcs_N"/>
    <property type="match status" value="1"/>
</dbReference>
<feature type="non-terminal residue" evidence="2">
    <location>
        <position position="52"/>
    </location>
</feature>
<organism evidence="2 3">
    <name type="scientific">Didymodactylos carnosus</name>
    <dbReference type="NCBI Taxonomy" id="1234261"/>
    <lineage>
        <taxon>Eukaryota</taxon>
        <taxon>Metazoa</taxon>
        <taxon>Spiralia</taxon>
        <taxon>Gnathifera</taxon>
        <taxon>Rotifera</taxon>
        <taxon>Eurotatoria</taxon>
        <taxon>Bdelloidea</taxon>
        <taxon>Philodinida</taxon>
        <taxon>Philodinidae</taxon>
        <taxon>Didymodactylos</taxon>
    </lineage>
</organism>
<comment type="caution">
    <text evidence="2">The sequence shown here is derived from an EMBL/GenBank/DDBJ whole genome shotgun (WGS) entry which is preliminary data.</text>
</comment>
<sequence length="52" mass="6168">MALDMDLSYLPLAEQVIDSLERWSKSSSLTLTSYYEQLLPYFDDFLRLSHHQ</sequence>
<dbReference type="AlphaFoldDB" id="A0A8S2ZSZ4"/>
<evidence type="ECO:0000259" key="1">
    <source>
        <dbReference type="Pfam" id="PF20500"/>
    </source>
</evidence>
<evidence type="ECO:0000313" key="3">
    <source>
        <dbReference type="Proteomes" id="UP000681722"/>
    </source>
</evidence>
<reference evidence="2" key="1">
    <citation type="submission" date="2021-02" db="EMBL/GenBank/DDBJ databases">
        <authorList>
            <person name="Nowell W R."/>
        </authorList>
    </citation>
    <scope>NUCLEOTIDE SEQUENCE</scope>
</reference>
<name>A0A8S2ZSZ4_9BILA</name>
<accession>A0A8S2ZSZ4</accession>
<evidence type="ECO:0000313" key="2">
    <source>
        <dbReference type="EMBL" id="CAF4645721.1"/>
    </source>
</evidence>
<dbReference type="Proteomes" id="UP000681722">
    <property type="component" value="Unassembled WGS sequence"/>
</dbReference>
<dbReference type="EMBL" id="CAJOBC010140972">
    <property type="protein sequence ID" value="CAF4645721.1"/>
    <property type="molecule type" value="Genomic_DNA"/>
</dbReference>
<gene>
    <name evidence="2" type="ORF">SRO942_LOCUS50262</name>
</gene>
<dbReference type="InterPro" id="IPR046804">
    <property type="entry name" value="DNA-PKcs_N"/>
</dbReference>